<keyword evidence="4" id="KW-0255">Endonuclease</keyword>
<dbReference type="Proteomes" id="UP000606396">
    <property type="component" value="Unassembled WGS sequence"/>
</dbReference>
<protein>
    <submittedName>
        <fullName evidence="8">Type II toxin-antitoxin system HicA family toxin</fullName>
    </submittedName>
</protein>
<keyword evidence="2" id="KW-1277">Toxin-antitoxin system</keyword>
<gene>
    <name evidence="8" type="ORF">H6G94_27930</name>
</gene>
<proteinExistence type="inferred from homology"/>
<keyword evidence="3" id="KW-0540">Nuclease</keyword>
<organism evidence="8 9">
    <name type="scientific">Nostoc punctiforme FACHB-252</name>
    <dbReference type="NCBI Taxonomy" id="1357509"/>
    <lineage>
        <taxon>Bacteria</taxon>
        <taxon>Bacillati</taxon>
        <taxon>Cyanobacteriota</taxon>
        <taxon>Cyanophyceae</taxon>
        <taxon>Nostocales</taxon>
        <taxon>Nostocaceae</taxon>
        <taxon>Nostoc</taxon>
    </lineage>
</organism>
<dbReference type="InterPro" id="IPR038570">
    <property type="entry name" value="HicA_sf"/>
</dbReference>
<evidence type="ECO:0000256" key="3">
    <source>
        <dbReference type="ARBA" id="ARBA00022722"/>
    </source>
</evidence>
<evidence type="ECO:0000313" key="8">
    <source>
        <dbReference type="EMBL" id="MBD2615061.1"/>
    </source>
</evidence>
<comment type="similarity">
    <text evidence="1">Belongs to the HicA mRNA interferase family.</text>
</comment>
<keyword evidence="7" id="KW-0346">Stress response</keyword>
<dbReference type="Gene3D" id="3.30.920.30">
    <property type="entry name" value="Hypothetical protein"/>
    <property type="match status" value="1"/>
</dbReference>
<evidence type="ECO:0000256" key="6">
    <source>
        <dbReference type="ARBA" id="ARBA00022884"/>
    </source>
</evidence>
<evidence type="ECO:0000256" key="1">
    <source>
        <dbReference type="ARBA" id="ARBA00006620"/>
    </source>
</evidence>
<reference evidence="8 9" key="1">
    <citation type="journal article" date="2020" name="ISME J.">
        <title>Comparative genomics reveals insights into cyanobacterial evolution and habitat adaptation.</title>
        <authorList>
            <person name="Chen M.Y."/>
            <person name="Teng W.K."/>
            <person name="Zhao L."/>
            <person name="Hu C.X."/>
            <person name="Zhou Y.K."/>
            <person name="Han B.P."/>
            <person name="Song L.R."/>
            <person name="Shu W.S."/>
        </authorList>
    </citation>
    <scope>NUCLEOTIDE SEQUENCE [LARGE SCALE GENOMIC DNA]</scope>
    <source>
        <strain evidence="8 9">FACHB-252</strain>
    </source>
</reference>
<name>A0ABR8HI79_NOSPU</name>
<keyword evidence="6" id="KW-0694">RNA-binding</keyword>
<evidence type="ECO:0000313" key="9">
    <source>
        <dbReference type="Proteomes" id="UP000606396"/>
    </source>
</evidence>
<dbReference type="RefSeq" id="WP_190951857.1">
    <property type="nucleotide sequence ID" value="NZ_JACJTC010000023.1"/>
</dbReference>
<keyword evidence="9" id="KW-1185">Reference proteome</keyword>
<dbReference type="InterPro" id="IPR012933">
    <property type="entry name" value="HicA_mRNA_interferase"/>
</dbReference>
<evidence type="ECO:0000256" key="2">
    <source>
        <dbReference type="ARBA" id="ARBA00022649"/>
    </source>
</evidence>
<dbReference type="SUPFAM" id="SSF54786">
    <property type="entry name" value="YcfA/nrd intein domain"/>
    <property type="match status" value="1"/>
</dbReference>
<evidence type="ECO:0000256" key="7">
    <source>
        <dbReference type="ARBA" id="ARBA00023016"/>
    </source>
</evidence>
<evidence type="ECO:0000256" key="5">
    <source>
        <dbReference type="ARBA" id="ARBA00022801"/>
    </source>
</evidence>
<keyword evidence="5" id="KW-0378">Hydrolase</keyword>
<dbReference type="Pfam" id="PF07927">
    <property type="entry name" value="HicA_toxin"/>
    <property type="match status" value="1"/>
</dbReference>
<accession>A0ABR8HI79</accession>
<comment type="caution">
    <text evidence="8">The sequence shown here is derived from an EMBL/GenBank/DDBJ whole genome shotgun (WGS) entry which is preliminary data.</text>
</comment>
<sequence>MPKLPRLTATEAEKLLLDAGFMQIRSKGSYRIYFREEVRVVIPFHSGKILLS</sequence>
<dbReference type="EMBL" id="JACJTC010000023">
    <property type="protein sequence ID" value="MBD2615061.1"/>
    <property type="molecule type" value="Genomic_DNA"/>
</dbReference>
<evidence type="ECO:0000256" key="4">
    <source>
        <dbReference type="ARBA" id="ARBA00022759"/>
    </source>
</evidence>